<dbReference type="RefSeq" id="WP_270024815.1">
    <property type="nucleotide sequence ID" value="NZ_JAPDDP010000013.1"/>
</dbReference>
<proteinExistence type="inferred from homology"/>
<dbReference type="SUPFAM" id="SSF103481">
    <property type="entry name" value="Multidrug resistance efflux transporter EmrE"/>
    <property type="match status" value="2"/>
</dbReference>
<feature type="transmembrane region" description="Helical" evidence="3">
    <location>
        <begin position="271"/>
        <end position="287"/>
    </location>
</feature>
<name>A0A9X3N922_9ACTN</name>
<dbReference type="InterPro" id="IPR000620">
    <property type="entry name" value="EamA_dom"/>
</dbReference>
<organism evidence="5 6">
    <name type="scientific">Solirubrobacter phytolaccae</name>
    <dbReference type="NCBI Taxonomy" id="1404360"/>
    <lineage>
        <taxon>Bacteria</taxon>
        <taxon>Bacillati</taxon>
        <taxon>Actinomycetota</taxon>
        <taxon>Thermoleophilia</taxon>
        <taxon>Solirubrobacterales</taxon>
        <taxon>Solirubrobacteraceae</taxon>
        <taxon>Solirubrobacter</taxon>
    </lineage>
</organism>
<keyword evidence="3" id="KW-1133">Transmembrane helix</keyword>
<feature type="transmembrane region" description="Helical" evidence="3">
    <location>
        <begin position="126"/>
        <end position="146"/>
    </location>
</feature>
<feature type="transmembrane region" description="Helical" evidence="3">
    <location>
        <begin position="41"/>
        <end position="57"/>
    </location>
</feature>
<evidence type="ECO:0000313" key="6">
    <source>
        <dbReference type="Proteomes" id="UP001147653"/>
    </source>
</evidence>
<evidence type="ECO:0000259" key="4">
    <source>
        <dbReference type="Pfam" id="PF00892"/>
    </source>
</evidence>
<dbReference type="Pfam" id="PF00892">
    <property type="entry name" value="EamA"/>
    <property type="match status" value="2"/>
</dbReference>
<feature type="domain" description="EamA" evidence="4">
    <location>
        <begin position="153"/>
        <end position="287"/>
    </location>
</feature>
<gene>
    <name evidence="5" type="ORF">OJ997_09370</name>
</gene>
<feature type="transmembrane region" description="Helical" evidence="3">
    <location>
        <begin position="215"/>
        <end position="234"/>
    </location>
</feature>
<comment type="caution">
    <text evidence="5">The sequence shown here is derived from an EMBL/GenBank/DDBJ whole genome shotgun (WGS) entry which is preliminary data.</text>
</comment>
<evidence type="ECO:0000256" key="2">
    <source>
        <dbReference type="SAM" id="MobiDB-lite"/>
    </source>
</evidence>
<feature type="transmembrane region" description="Helical" evidence="3">
    <location>
        <begin position="152"/>
        <end position="170"/>
    </location>
</feature>
<feature type="compositionally biased region" description="Low complexity" evidence="2">
    <location>
        <begin position="307"/>
        <end position="320"/>
    </location>
</feature>
<comment type="similarity">
    <text evidence="1">Belongs to the EamA transporter family.</text>
</comment>
<sequence length="320" mass="33764">MPNARLGYLLTVLSATCSALNGVLSRYLLDDGMSATRLSEFRSAVSALLLIGALAAFSPRRLKIERRDILPLAWLGIAGIALVHASYYLAISRMDIGVALVIQYLAPALLLIWASAVHRIHPPKALWGAVALSIAGCALVVDAPAGTDNLDGIGVLAALAGAVTLAIYLTSSQQAGRRYDAFTTLSYGFGFATLFWLIVQPAWSFPWELLDSSRNVALALGVAVIGTLVPFLLLVSALRHLPAANVAVVATLEPVLASIMAWIWLDQSLSVTQILGGVVVLAAVTWVRRTPWTSSSPEATDKLPDGSSESSPPTATTPVA</sequence>
<feature type="transmembrane region" description="Helical" evidence="3">
    <location>
        <begin position="182"/>
        <end position="203"/>
    </location>
</feature>
<feature type="domain" description="EamA" evidence="4">
    <location>
        <begin position="6"/>
        <end position="141"/>
    </location>
</feature>
<protein>
    <submittedName>
        <fullName evidence="5">EamA family transporter</fullName>
    </submittedName>
</protein>
<feature type="transmembrane region" description="Helical" evidence="3">
    <location>
        <begin position="246"/>
        <end position="265"/>
    </location>
</feature>
<feature type="region of interest" description="Disordered" evidence="2">
    <location>
        <begin position="292"/>
        <end position="320"/>
    </location>
</feature>
<feature type="transmembrane region" description="Helical" evidence="3">
    <location>
        <begin position="69"/>
        <end position="90"/>
    </location>
</feature>
<keyword evidence="3" id="KW-0472">Membrane</keyword>
<dbReference type="AlphaFoldDB" id="A0A9X3N922"/>
<dbReference type="PANTHER" id="PTHR22911:SF79">
    <property type="entry name" value="MOBA-LIKE NTP TRANSFERASE DOMAIN-CONTAINING PROTEIN"/>
    <property type="match status" value="1"/>
</dbReference>
<evidence type="ECO:0000256" key="3">
    <source>
        <dbReference type="SAM" id="Phobius"/>
    </source>
</evidence>
<dbReference type="Proteomes" id="UP001147653">
    <property type="component" value="Unassembled WGS sequence"/>
</dbReference>
<dbReference type="Gene3D" id="1.10.3730.20">
    <property type="match status" value="1"/>
</dbReference>
<evidence type="ECO:0000313" key="5">
    <source>
        <dbReference type="EMBL" id="MDA0180502.1"/>
    </source>
</evidence>
<dbReference type="PANTHER" id="PTHR22911">
    <property type="entry name" value="ACYL-MALONYL CONDENSING ENZYME-RELATED"/>
    <property type="match status" value="1"/>
</dbReference>
<dbReference type="InterPro" id="IPR037185">
    <property type="entry name" value="EmrE-like"/>
</dbReference>
<reference evidence="5" key="1">
    <citation type="submission" date="2022-10" db="EMBL/GenBank/DDBJ databases">
        <title>The WGS of Solirubrobacter phytolaccae KCTC 29190.</title>
        <authorList>
            <person name="Jiang Z."/>
        </authorList>
    </citation>
    <scope>NUCLEOTIDE SEQUENCE</scope>
    <source>
        <strain evidence="5">KCTC 29190</strain>
    </source>
</reference>
<keyword evidence="6" id="KW-1185">Reference proteome</keyword>
<dbReference type="EMBL" id="JAPDDP010000013">
    <property type="protein sequence ID" value="MDA0180502.1"/>
    <property type="molecule type" value="Genomic_DNA"/>
</dbReference>
<dbReference type="GO" id="GO:0016020">
    <property type="term" value="C:membrane"/>
    <property type="evidence" value="ECO:0007669"/>
    <property type="project" value="InterPro"/>
</dbReference>
<feature type="transmembrane region" description="Helical" evidence="3">
    <location>
        <begin position="96"/>
        <end position="114"/>
    </location>
</feature>
<evidence type="ECO:0000256" key="1">
    <source>
        <dbReference type="ARBA" id="ARBA00007362"/>
    </source>
</evidence>
<keyword evidence="3" id="KW-0812">Transmembrane</keyword>
<accession>A0A9X3N922</accession>